<dbReference type="GO" id="GO:0016787">
    <property type="term" value="F:hydrolase activity"/>
    <property type="evidence" value="ECO:0007669"/>
    <property type="project" value="UniProtKB-KW"/>
</dbReference>
<dbReference type="Proteomes" id="UP001595621">
    <property type="component" value="Unassembled WGS sequence"/>
</dbReference>
<dbReference type="PANTHER" id="PTHR10357:SF215">
    <property type="entry name" value="ALPHA-AMYLASE 1"/>
    <property type="match status" value="1"/>
</dbReference>
<evidence type="ECO:0000313" key="7">
    <source>
        <dbReference type="Proteomes" id="UP001595621"/>
    </source>
</evidence>
<name>A0ABV7GI79_9GAMM</name>
<dbReference type="SUPFAM" id="SSF51445">
    <property type="entry name" value="(Trans)glycosidases"/>
    <property type="match status" value="1"/>
</dbReference>
<evidence type="ECO:0000313" key="6">
    <source>
        <dbReference type="EMBL" id="MFC3140018.1"/>
    </source>
</evidence>
<accession>A0ABV7GI79</accession>
<reference evidence="7" key="1">
    <citation type="journal article" date="2019" name="Int. J. Syst. Evol. Microbiol.">
        <title>The Global Catalogue of Microorganisms (GCM) 10K type strain sequencing project: providing services to taxonomists for standard genome sequencing and annotation.</title>
        <authorList>
            <consortium name="The Broad Institute Genomics Platform"/>
            <consortium name="The Broad Institute Genome Sequencing Center for Infectious Disease"/>
            <person name="Wu L."/>
            <person name="Ma J."/>
        </authorList>
    </citation>
    <scope>NUCLEOTIDE SEQUENCE [LARGE SCALE GENOMIC DNA]</scope>
    <source>
        <strain evidence="7">KCTC 52277</strain>
    </source>
</reference>
<keyword evidence="7" id="KW-1185">Reference proteome</keyword>
<evidence type="ECO:0000256" key="1">
    <source>
        <dbReference type="ARBA" id="ARBA00001913"/>
    </source>
</evidence>
<dbReference type="EMBL" id="JBHRTD010000018">
    <property type="protein sequence ID" value="MFC3140018.1"/>
    <property type="molecule type" value="Genomic_DNA"/>
</dbReference>
<evidence type="ECO:0000256" key="4">
    <source>
        <dbReference type="SAM" id="SignalP"/>
    </source>
</evidence>
<gene>
    <name evidence="6" type="ORF">ACFOE0_17815</name>
</gene>
<feature type="domain" description="Glycosyl hydrolase family 13 catalytic" evidence="5">
    <location>
        <begin position="41"/>
        <end position="454"/>
    </location>
</feature>
<dbReference type="Pfam" id="PF00128">
    <property type="entry name" value="Alpha-amylase"/>
    <property type="match status" value="1"/>
</dbReference>
<keyword evidence="2" id="KW-0479">Metal-binding</keyword>
<dbReference type="SMART" id="SM00642">
    <property type="entry name" value="Aamy"/>
    <property type="match status" value="1"/>
</dbReference>
<organism evidence="6 7">
    <name type="scientific">Shewanella submarina</name>
    <dbReference type="NCBI Taxonomy" id="2016376"/>
    <lineage>
        <taxon>Bacteria</taxon>
        <taxon>Pseudomonadati</taxon>
        <taxon>Pseudomonadota</taxon>
        <taxon>Gammaproteobacteria</taxon>
        <taxon>Alteromonadales</taxon>
        <taxon>Shewanellaceae</taxon>
        <taxon>Shewanella</taxon>
    </lineage>
</organism>
<evidence type="ECO:0000256" key="2">
    <source>
        <dbReference type="ARBA" id="ARBA00022723"/>
    </source>
</evidence>
<dbReference type="Pfam" id="PF09985">
    <property type="entry name" value="Glucodextran_C"/>
    <property type="match status" value="1"/>
</dbReference>
<comment type="cofactor">
    <cofactor evidence="1">
        <name>Ca(2+)</name>
        <dbReference type="ChEBI" id="CHEBI:29108"/>
    </cofactor>
</comment>
<keyword evidence="3 4" id="KW-0732">Signal</keyword>
<dbReference type="PANTHER" id="PTHR10357">
    <property type="entry name" value="ALPHA-AMYLASE FAMILY MEMBER"/>
    <property type="match status" value="1"/>
</dbReference>
<dbReference type="RefSeq" id="WP_248933954.1">
    <property type="nucleotide sequence ID" value="NZ_JAKILF010000001.1"/>
</dbReference>
<proteinExistence type="predicted"/>
<evidence type="ECO:0000259" key="5">
    <source>
        <dbReference type="SMART" id="SM00642"/>
    </source>
</evidence>
<dbReference type="InterPro" id="IPR017853">
    <property type="entry name" value="GH"/>
</dbReference>
<evidence type="ECO:0000256" key="3">
    <source>
        <dbReference type="ARBA" id="ARBA00022729"/>
    </source>
</evidence>
<protein>
    <submittedName>
        <fullName evidence="6">Alpha-amylase family glycosyl hydrolase</fullName>
    </submittedName>
</protein>
<dbReference type="InterPro" id="IPR019248">
    <property type="entry name" value="Glucodextran_C"/>
</dbReference>
<feature type="signal peptide" evidence="4">
    <location>
        <begin position="1"/>
        <end position="17"/>
    </location>
</feature>
<comment type="caution">
    <text evidence="6">The sequence shown here is derived from an EMBL/GenBank/DDBJ whole genome shotgun (WGS) entry which is preliminary data.</text>
</comment>
<keyword evidence="6" id="KW-0378">Hydrolase</keyword>
<dbReference type="InterPro" id="IPR006047">
    <property type="entry name" value="GH13_cat_dom"/>
</dbReference>
<sequence>MRLLLPLLLVGSSCVSAAEPTNAEPLLHVPSPDWREQIIYFALTDRFNDGDPSNNDQGAGEFDPKDHRKFSGGDLKGMKAQLDYIQQLGATALWLTPPVANQWWYPKGQYGGYHGYWATDFKSIDPHFGTLEDYQALSDGLHRRGMYLIQDIVVNHTGNFFGYEGEYDPLNTAKNFTVFDDAHPGNRFPTQAPFELVDRHNPEHVAADIYHWTPPITDYKDPAQEFTHQLANLADLNTTNPKVRETLKDSYRYWIETVGVDAFRVDTAKYVEHEFWNDFLHASNGIMAAAKGTGRNDFLAFGEIFDGSAPMENSGEHKLVSFLGTEDKPELNSVIGFPLYFELGRGLAEGAPTAQLAYRLEQQMAVYPNPWVIPNFVDNHDTRRFLSSGSLASFRQAMAVIFTVPGIPVIYQGDEQALTQTRQAMFAGGYGSKQSQFDTNSAMFRFVQDLAALRLSDKALTRGDLTILASSSQGAGVLGFERSYLDQQQVQQQTLILMNTAQSSQLLANMPLQSGHWQLVLDENGAVADKQVLSSSGELTMSLPAKAIRVYRWLGESARALPEPMPQMTPELTLETRLQGQTLTSDTLLQGRFSQPDTQLQLVLNGNLDTAVPLTVSADGRWQYQLPVRSVGEWPQSINLYAPELGLAGKAVSFTTQVKNPVWQLEITDPVGDEKYQRPQHVNSGAQRDITAASVRSGGSVLELTLSMAEISNSWLPAQGFDNVSFDIYFDLSSQLPEAKGAKALPSLKASMPEGRWHLGHTLHGWGNTLFIPGESQSGGAESGNTDAIQRVAPAPQISVDKAAATLTLKYQGEGLGLKQWDGVKIYITTWDRSGEGDLRLVTPEATSWSFGGGNSQSPLIMDSLWLDTQQ</sequence>
<dbReference type="Gene3D" id="3.20.20.80">
    <property type="entry name" value="Glycosidases"/>
    <property type="match status" value="1"/>
</dbReference>
<feature type="chain" id="PRO_5047224238" evidence="4">
    <location>
        <begin position="18"/>
        <end position="871"/>
    </location>
</feature>
<dbReference type="SUPFAM" id="SSF49344">
    <property type="entry name" value="CBD9-like"/>
    <property type="match status" value="1"/>
</dbReference>
<dbReference type="Gene3D" id="2.60.40.1190">
    <property type="match status" value="1"/>
</dbReference>